<keyword evidence="3" id="KW-1185">Reference proteome</keyword>
<organism evidence="2 3">
    <name type="scientific">Periplaneta americana</name>
    <name type="common">American cockroach</name>
    <name type="synonym">Blatta americana</name>
    <dbReference type="NCBI Taxonomy" id="6978"/>
    <lineage>
        <taxon>Eukaryota</taxon>
        <taxon>Metazoa</taxon>
        <taxon>Ecdysozoa</taxon>
        <taxon>Arthropoda</taxon>
        <taxon>Hexapoda</taxon>
        <taxon>Insecta</taxon>
        <taxon>Pterygota</taxon>
        <taxon>Neoptera</taxon>
        <taxon>Polyneoptera</taxon>
        <taxon>Dictyoptera</taxon>
        <taxon>Blattodea</taxon>
        <taxon>Blattoidea</taxon>
        <taxon>Blattidae</taxon>
        <taxon>Blattinae</taxon>
        <taxon>Periplaneta</taxon>
    </lineage>
</organism>
<accession>A0ABQ8SHI0</accession>
<feature type="region of interest" description="Disordered" evidence="1">
    <location>
        <begin position="579"/>
        <end position="604"/>
    </location>
</feature>
<reference evidence="2 3" key="1">
    <citation type="journal article" date="2022" name="Allergy">
        <title>Genome assembly and annotation of Periplaneta americana reveal a comprehensive cockroach allergen profile.</title>
        <authorList>
            <person name="Wang L."/>
            <person name="Xiong Q."/>
            <person name="Saelim N."/>
            <person name="Wang L."/>
            <person name="Nong W."/>
            <person name="Wan A.T."/>
            <person name="Shi M."/>
            <person name="Liu X."/>
            <person name="Cao Q."/>
            <person name="Hui J.H.L."/>
            <person name="Sookrung N."/>
            <person name="Leung T.F."/>
            <person name="Tungtrongchitr A."/>
            <person name="Tsui S.K.W."/>
        </authorList>
    </citation>
    <scope>NUCLEOTIDE SEQUENCE [LARGE SCALE GENOMIC DNA]</scope>
    <source>
        <strain evidence="2">PWHHKU_190912</strain>
    </source>
</reference>
<dbReference type="Proteomes" id="UP001148838">
    <property type="component" value="Unassembled WGS sequence"/>
</dbReference>
<feature type="compositionally biased region" description="Polar residues" evidence="1">
    <location>
        <begin position="336"/>
        <end position="346"/>
    </location>
</feature>
<feature type="non-terminal residue" evidence="2">
    <location>
        <position position="1"/>
    </location>
</feature>
<comment type="caution">
    <text evidence="2">The sequence shown here is derived from an EMBL/GenBank/DDBJ whole genome shotgun (WGS) entry which is preliminary data.</text>
</comment>
<feature type="compositionally biased region" description="Polar residues" evidence="1">
    <location>
        <begin position="1047"/>
        <end position="1069"/>
    </location>
</feature>
<evidence type="ECO:0000256" key="1">
    <source>
        <dbReference type="SAM" id="MobiDB-lite"/>
    </source>
</evidence>
<feature type="compositionally biased region" description="Basic and acidic residues" evidence="1">
    <location>
        <begin position="1"/>
        <end position="12"/>
    </location>
</feature>
<evidence type="ECO:0000313" key="2">
    <source>
        <dbReference type="EMBL" id="KAJ4432930.1"/>
    </source>
</evidence>
<feature type="region of interest" description="Disordered" evidence="1">
    <location>
        <begin position="70"/>
        <end position="174"/>
    </location>
</feature>
<protein>
    <submittedName>
        <fullName evidence="2">Uncharacterized protein</fullName>
    </submittedName>
</protein>
<feature type="compositionally biased region" description="Low complexity" evidence="1">
    <location>
        <begin position="157"/>
        <end position="174"/>
    </location>
</feature>
<sequence>GPDSRLEARPDDDVTAPDQVRNPAVTEIAVRVGDPVVQQVSPADTGRYPPQQQQQQRYIVETITMTTVTERRIVREADHVPRRPRSPPPDQESKLSGILKGGKLWKTGESPQTSLSEADEPPDEADGKRSVRFYENQDKAAEQPKQEPEPTPPPPSETSEPELTPAEEAPAPQLPEDADCTELTLTFKLGQHHVLVANSLQRPNSAVRQLFPVQSDASTATEATSADGEKQQNESQFLVTAESLRMFEEAKRAKLAQFYGQEQADADDEGSRAQIRRTIERNTLRRSLLRYEPGNRNRLRGGGKTRAPQCDEDSLEERIRRLTCDLDEDEPAEQTDVATEETSSVETIMPPRASPQGEEARKQVPADKATSPSSASVTSSSSTSSSTYKKLTDLFARRSNAAVSETPPPGDWAEQHHHQGCHLISETGFPLPPRALEINRNKDTLKQFLSTLAPLAACVTSGAAHEDHEDADGGAGDEDYYHQQQQVVVTSPLSVAVPGDRMSVTSNSTAAGGEEYSLDDIDEVLAKEGSAPQPDVVAGTPAAEGALPASMPSSAPVDELALFVEQDAGRIERIKKRYNDANNNNDDDEHDDYGFNRRPSVRGIKPRFGSTTEILQQMQSQLQPPALLACPARSHVTWPYQESPELSTSPTADNSGVPRRRVPLGRGGMPPVQEELGSPYGNYSPTGILQAVSPTDRKDRRYVHHQQQIMRIGGGCADYQQPGTRTPPLQHLQYPTASNSPPPPGLPRNYPAPGEVMTSLVPADGSVAPPGQYHHYPAGFQSLDRNASNLVTYGRRMTPPSGVVQMRISPVASATSPVGLHHHQPPPAHAVKLSTFNDPTLTAIIEPHYSVMPLPQSTASSRASPITTTSVIRVGHGQQQTIRVPYPSGTPVQVHLLTRGGSESPQRGSPLLATRPQYVVARGTQTGSLYPHARYYPNGAYMRQYLPDTATSPQQYLPDPGAMPGPRPYMVDGLKPPQAGQYMKQPPASPQPGGKMATSPVPTAAPPFSGGSPTRAPVASGERGVPEGAASCSPSFPQDAMYPQGQPPASSAVNNNASTPDSGAGTTSVYYAMNV</sequence>
<feature type="compositionally biased region" description="Basic and acidic residues" evidence="1">
    <location>
        <begin position="70"/>
        <end position="81"/>
    </location>
</feature>
<proteinExistence type="predicted"/>
<feature type="region of interest" description="Disordered" evidence="1">
    <location>
        <begin position="975"/>
        <end position="1075"/>
    </location>
</feature>
<feature type="region of interest" description="Disordered" evidence="1">
    <location>
        <begin position="1"/>
        <end position="23"/>
    </location>
</feature>
<feature type="region of interest" description="Disordered" evidence="1">
    <location>
        <begin position="290"/>
        <end position="388"/>
    </location>
</feature>
<gene>
    <name evidence="2" type="ORF">ANN_15187</name>
</gene>
<feature type="region of interest" description="Disordered" evidence="1">
    <location>
        <begin position="640"/>
        <end position="668"/>
    </location>
</feature>
<feature type="compositionally biased region" description="Basic and acidic residues" evidence="1">
    <location>
        <begin position="135"/>
        <end position="148"/>
    </location>
</feature>
<name>A0ABQ8SHI0_PERAM</name>
<feature type="compositionally biased region" description="Low complexity" evidence="1">
    <location>
        <begin position="370"/>
        <end position="387"/>
    </location>
</feature>
<feature type="compositionally biased region" description="Polar residues" evidence="1">
    <location>
        <begin position="644"/>
        <end position="654"/>
    </location>
</feature>
<dbReference type="EMBL" id="JAJSOF020000027">
    <property type="protein sequence ID" value="KAJ4432930.1"/>
    <property type="molecule type" value="Genomic_DNA"/>
</dbReference>
<evidence type="ECO:0000313" key="3">
    <source>
        <dbReference type="Proteomes" id="UP001148838"/>
    </source>
</evidence>